<reference evidence="7" key="1">
    <citation type="submission" date="2018-05" db="EMBL/GenBank/DDBJ databases">
        <authorList>
            <person name="Lanie J.A."/>
            <person name="Ng W.-L."/>
            <person name="Kazmierczak K.M."/>
            <person name="Andrzejewski T.M."/>
            <person name="Davidsen T.M."/>
            <person name="Wayne K.J."/>
            <person name="Tettelin H."/>
            <person name="Glass J.I."/>
            <person name="Rusch D."/>
            <person name="Podicherti R."/>
            <person name="Tsui H.-C.T."/>
            <person name="Winkler M.E."/>
        </authorList>
    </citation>
    <scope>NUCLEOTIDE SEQUENCE</scope>
</reference>
<dbReference type="GO" id="GO:0008614">
    <property type="term" value="P:pyridoxine metabolic process"/>
    <property type="evidence" value="ECO:0007669"/>
    <property type="project" value="TreeGrafter"/>
</dbReference>
<keyword evidence="4" id="KW-0315">Glutamine amidotransferase</keyword>
<organism evidence="7">
    <name type="scientific">marine metagenome</name>
    <dbReference type="NCBI Taxonomy" id="408172"/>
    <lineage>
        <taxon>unclassified sequences</taxon>
        <taxon>metagenomes</taxon>
        <taxon>ecological metagenomes</taxon>
    </lineage>
</organism>
<evidence type="ECO:0000256" key="4">
    <source>
        <dbReference type="ARBA" id="ARBA00022962"/>
    </source>
</evidence>
<evidence type="ECO:0000256" key="6">
    <source>
        <dbReference type="ARBA" id="ARBA00049534"/>
    </source>
</evidence>
<feature type="non-terminal residue" evidence="7">
    <location>
        <position position="150"/>
    </location>
</feature>
<dbReference type="PROSITE" id="PS51130">
    <property type="entry name" value="PDXT_SNO_2"/>
    <property type="match status" value="1"/>
</dbReference>
<evidence type="ECO:0000256" key="2">
    <source>
        <dbReference type="ARBA" id="ARBA00012918"/>
    </source>
</evidence>
<protein>
    <recommendedName>
        <fullName evidence="2">glutaminase</fullName>
        <ecNumber evidence="2">3.5.1.2</ecNumber>
    </recommendedName>
</protein>
<dbReference type="InterPro" id="IPR002161">
    <property type="entry name" value="PdxT/SNO"/>
</dbReference>
<dbReference type="EMBL" id="UINC01175776">
    <property type="protein sequence ID" value="SVD82575.1"/>
    <property type="molecule type" value="Genomic_DNA"/>
</dbReference>
<dbReference type="NCBIfam" id="TIGR03800">
    <property type="entry name" value="PLP_synth_Pdx2"/>
    <property type="match status" value="1"/>
</dbReference>
<evidence type="ECO:0000256" key="3">
    <source>
        <dbReference type="ARBA" id="ARBA00022801"/>
    </source>
</evidence>
<dbReference type="GO" id="GO:0042823">
    <property type="term" value="P:pyridoxal phosphate biosynthetic process"/>
    <property type="evidence" value="ECO:0007669"/>
    <property type="project" value="InterPro"/>
</dbReference>
<evidence type="ECO:0000256" key="1">
    <source>
        <dbReference type="ARBA" id="ARBA00008345"/>
    </source>
</evidence>
<dbReference type="InterPro" id="IPR029062">
    <property type="entry name" value="Class_I_gatase-like"/>
</dbReference>
<dbReference type="PIRSF" id="PIRSF005639">
    <property type="entry name" value="Glut_amidoT_SNO"/>
    <property type="match status" value="1"/>
</dbReference>
<name>A0A382YIC4_9ZZZZ</name>
<dbReference type="GO" id="GO:0016829">
    <property type="term" value="F:lyase activity"/>
    <property type="evidence" value="ECO:0007669"/>
    <property type="project" value="UniProtKB-KW"/>
</dbReference>
<gene>
    <name evidence="7" type="ORF">METZ01_LOCUS435429</name>
</gene>
<keyword evidence="3" id="KW-0378">Hydrolase</keyword>
<comment type="catalytic activity">
    <reaction evidence="6">
        <text>L-glutamine + H2O = L-glutamate + NH4(+)</text>
        <dbReference type="Rhea" id="RHEA:15889"/>
        <dbReference type="ChEBI" id="CHEBI:15377"/>
        <dbReference type="ChEBI" id="CHEBI:28938"/>
        <dbReference type="ChEBI" id="CHEBI:29985"/>
        <dbReference type="ChEBI" id="CHEBI:58359"/>
        <dbReference type="EC" id="3.5.1.2"/>
    </reaction>
</comment>
<accession>A0A382YIC4</accession>
<dbReference type="GO" id="GO:0004359">
    <property type="term" value="F:glutaminase activity"/>
    <property type="evidence" value="ECO:0007669"/>
    <property type="project" value="UniProtKB-EC"/>
</dbReference>
<dbReference type="InterPro" id="IPR021196">
    <property type="entry name" value="PdxT/SNO_CS"/>
</dbReference>
<sequence length="150" mass="16457">VPRIGILAVQGDFIEHRHLLELLGIPTAEVRLPDHLDGIDGLIIPGGESTTIVQLLDIYKISSPLKNKVRNGLPIWGTCAGMIVLANQLTNTRPDPLCLMDIEVSRNAFGRQVDSFETYLNIEGIDGPPFQAVFIRAPVVNRVGKNVRVL</sequence>
<evidence type="ECO:0000256" key="5">
    <source>
        <dbReference type="ARBA" id="ARBA00023239"/>
    </source>
</evidence>
<dbReference type="EC" id="3.5.1.2" evidence="2"/>
<dbReference type="GO" id="GO:0005829">
    <property type="term" value="C:cytosol"/>
    <property type="evidence" value="ECO:0007669"/>
    <property type="project" value="TreeGrafter"/>
</dbReference>
<dbReference type="PANTHER" id="PTHR31559">
    <property type="entry name" value="PYRIDOXAL 5'-PHOSPHATE SYNTHASE SUBUNIT SNO"/>
    <property type="match status" value="1"/>
</dbReference>
<dbReference type="GO" id="GO:1903600">
    <property type="term" value="C:glutaminase complex"/>
    <property type="evidence" value="ECO:0007669"/>
    <property type="project" value="TreeGrafter"/>
</dbReference>
<keyword evidence="5" id="KW-0456">Lyase</keyword>
<dbReference type="Gene3D" id="3.40.50.880">
    <property type="match status" value="1"/>
</dbReference>
<dbReference type="PROSITE" id="PS01236">
    <property type="entry name" value="PDXT_SNO_1"/>
    <property type="match status" value="1"/>
</dbReference>
<feature type="non-terminal residue" evidence="7">
    <location>
        <position position="1"/>
    </location>
</feature>
<proteinExistence type="inferred from homology"/>
<dbReference type="Pfam" id="PF01174">
    <property type="entry name" value="SNO"/>
    <property type="match status" value="1"/>
</dbReference>
<dbReference type="PANTHER" id="PTHR31559:SF0">
    <property type="entry name" value="PYRIDOXAL 5'-PHOSPHATE SYNTHASE SUBUNIT SNO1-RELATED"/>
    <property type="match status" value="1"/>
</dbReference>
<dbReference type="SUPFAM" id="SSF52317">
    <property type="entry name" value="Class I glutamine amidotransferase-like"/>
    <property type="match status" value="1"/>
</dbReference>
<dbReference type="AlphaFoldDB" id="A0A382YIC4"/>
<comment type="similarity">
    <text evidence="1">Belongs to the glutaminase PdxT/SNO family.</text>
</comment>
<evidence type="ECO:0000313" key="7">
    <source>
        <dbReference type="EMBL" id="SVD82575.1"/>
    </source>
</evidence>